<dbReference type="InterPro" id="IPR044999">
    <property type="entry name" value="CbbY-like"/>
</dbReference>
<evidence type="ECO:0000313" key="2">
    <source>
        <dbReference type="Proteomes" id="UP000239480"/>
    </source>
</evidence>
<reference evidence="1 2" key="1">
    <citation type="submission" date="2018-03" db="EMBL/GenBank/DDBJ databases">
        <title>Genomic Encyclopedia of Archaeal and Bacterial Type Strains, Phase II (KMG-II): from individual species to whole genera.</title>
        <authorList>
            <person name="Goeker M."/>
        </authorList>
    </citation>
    <scope>NUCLEOTIDE SEQUENCE [LARGE SCALE GENOMIC DNA]</scope>
    <source>
        <strain evidence="1 2">DSM 29328</strain>
    </source>
</reference>
<proteinExistence type="predicted"/>
<dbReference type="InterPro" id="IPR023198">
    <property type="entry name" value="PGP-like_dom2"/>
</dbReference>
<dbReference type="AlphaFoldDB" id="A0A2T0RW59"/>
<keyword evidence="1" id="KW-0378">Hydrolase</keyword>
<dbReference type="InterPro" id="IPR036412">
    <property type="entry name" value="HAD-like_sf"/>
</dbReference>
<dbReference type="OrthoDB" id="9782449at2"/>
<organism evidence="1 2">
    <name type="scientific">Aliiruegeria haliotis</name>
    <dbReference type="NCBI Taxonomy" id="1280846"/>
    <lineage>
        <taxon>Bacteria</taxon>
        <taxon>Pseudomonadati</taxon>
        <taxon>Pseudomonadota</taxon>
        <taxon>Alphaproteobacteria</taxon>
        <taxon>Rhodobacterales</taxon>
        <taxon>Roseobacteraceae</taxon>
        <taxon>Aliiruegeria</taxon>
    </lineage>
</organism>
<dbReference type="SFLD" id="SFLDS00003">
    <property type="entry name" value="Haloacid_Dehalogenase"/>
    <property type="match status" value="1"/>
</dbReference>
<dbReference type="RefSeq" id="WP_106204286.1">
    <property type="nucleotide sequence ID" value="NZ_PVTD01000002.1"/>
</dbReference>
<dbReference type="SUPFAM" id="SSF56784">
    <property type="entry name" value="HAD-like"/>
    <property type="match status" value="1"/>
</dbReference>
<accession>A0A2T0RW59</accession>
<keyword evidence="2" id="KW-1185">Reference proteome</keyword>
<protein>
    <submittedName>
        <fullName evidence="1">HAD superfamily hydrolase (TIGR01509 family)</fullName>
    </submittedName>
</protein>
<comment type="caution">
    <text evidence="1">The sequence shown here is derived from an EMBL/GenBank/DDBJ whole genome shotgun (WGS) entry which is preliminary data.</text>
</comment>
<evidence type="ECO:0000313" key="1">
    <source>
        <dbReference type="EMBL" id="PRY25390.1"/>
    </source>
</evidence>
<name>A0A2T0RW59_9RHOB</name>
<gene>
    <name evidence="1" type="ORF">CLV78_102568</name>
</gene>
<dbReference type="EMBL" id="PVTD01000002">
    <property type="protein sequence ID" value="PRY25390.1"/>
    <property type="molecule type" value="Genomic_DNA"/>
</dbReference>
<dbReference type="SFLD" id="SFLDG01129">
    <property type="entry name" value="C1.5:_HAD__Beta-PGM__Phosphata"/>
    <property type="match status" value="1"/>
</dbReference>
<dbReference type="PANTHER" id="PTHR42896">
    <property type="entry name" value="XYLULOSE-1,5-BISPHOSPHATE (XUBP) PHOSPHATASE"/>
    <property type="match status" value="1"/>
</dbReference>
<dbReference type="InterPro" id="IPR006439">
    <property type="entry name" value="HAD-SF_hydro_IA"/>
</dbReference>
<dbReference type="Proteomes" id="UP000239480">
    <property type="component" value="Unassembled WGS sequence"/>
</dbReference>
<dbReference type="NCBIfam" id="TIGR01509">
    <property type="entry name" value="HAD-SF-IA-v3"/>
    <property type="match status" value="1"/>
</dbReference>
<dbReference type="GO" id="GO:0016787">
    <property type="term" value="F:hydrolase activity"/>
    <property type="evidence" value="ECO:0007669"/>
    <property type="project" value="UniProtKB-KW"/>
</dbReference>
<dbReference type="Gene3D" id="1.10.150.240">
    <property type="entry name" value="Putative phosphatase, domain 2"/>
    <property type="match status" value="1"/>
</dbReference>
<dbReference type="Pfam" id="PF00702">
    <property type="entry name" value="Hydrolase"/>
    <property type="match status" value="1"/>
</dbReference>
<dbReference type="InterPro" id="IPR023214">
    <property type="entry name" value="HAD_sf"/>
</dbReference>
<dbReference type="PRINTS" id="PR00413">
    <property type="entry name" value="HADHALOGNASE"/>
</dbReference>
<dbReference type="PANTHER" id="PTHR42896:SF2">
    <property type="entry name" value="CBBY-LIKE PROTEIN"/>
    <property type="match status" value="1"/>
</dbReference>
<sequence>MKALIFDVDGTLAETEDAHRRAFNAAFAEHGLAWHWDEELNQELLAVSGGFERMSTYQSRLPATARASDDLLRAVHRSKRRHYTDLLSGGALPLRPGVRDLITAGRAEGMRLAVVTAATRESLKALFAGCFGTPAEALFDLVLTGDDVARKKPDPEGYLLALARLGMAPGEVMVFEDSRVGYAAARAAGVPVVVTPSEHGPPVGDLEGALAVLPSLAREHWPRFGFPPAA</sequence>
<dbReference type="Gene3D" id="3.40.50.1000">
    <property type="entry name" value="HAD superfamily/HAD-like"/>
    <property type="match status" value="1"/>
</dbReference>